<dbReference type="SUPFAM" id="SSF63712">
    <property type="entry name" value="Nicotinic receptor ligand binding domain-like"/>
    <property type="match status" value="1"/>
</dbReference>
<reference evidence="2" key="1">
    <citation type="submission" date="2022-11" db="UniProtKB">
        <authorList>
            <consortium name="EnsemblMetazoa"/>
        </authorList>
    </citation>
    <scope>IDENTIFICATION</scope>
</reference>
<dbReference type="AlphaFoldDB" id="A0A913XUP0"/>
<dbReference type="InterPro" id="IPR006202">
    <property type="entry name" value="Neur_chan_lig-bd"/>
</dbReference>
<dbReference type="Pfam" id="PF02931">
    <property type="entry name" value="Neur_chan_LBD"/>
    <property type="match status" value="1"/>
</dbReference>
<dbReference type="GeneID" id="110247899"/>
<protein>
    <recommendedName>
        <fullName evidence="1">Neurotransmitter-gated ion-channel ligand-binding domain-containing protein</fullName>
    </recommendedName>
</protein>
<dbReference type="RefSeq" id="XP_020910051.1">
    <property type="nucleotide sequence ID" value="XM_021054392.2"/>
</dbReference>
<accession>A0A913XUP0</accession>
<dbReference type="KEGG" id="epa:110247899"/>
<dbReference type="InterPro" id="IPR036734">
    <property type="entry name" value="Neur_chan_lig-bd_sf"/>
</dbReference>
<evidence type="ECO:0000313" key="3">
    <source>
        <dbReference type="Proteomes" id="UP000887567"/>
    </source>
</evidence>
<dbReference type="GO" id="GO:0005230">
    <property type="term" value="F:extracellular ligand-gated monoatomic ion channel activity"/>
    <property type="evidence" value="ECO:0007669"/>
    <property type="project" value="InterPro"/>
</dbReference>
<dbReference type="InterPro" id="IPR006201">
    <property type="entry name" value="Neur_channel"/>
</dbReference>
<dbReference type="Gene3D" id="2.70.170.10">
    <property type="entry name" value="Neurotransmitter-gated ion-channel ligand-binding domain"/>
    <property type="match status" value="1"/>
</dbReference>
<proteinExistence type="predicted"/>
<keyword evidence="3" id="KW-1185">Reference proteome</keyword>
<dbReference type="PANTHER" id="PTHR18945">
    <property type="entry name" value="NEUROTRANSMITTER GATED ION CHANNEL"/>
    <property type="match status" value="1"/>
</dbReference>
<name>A0A913XUP0_EXADI</name>
<evidence type="ECO:0000259" key="1">
    <source>
        <dbReference type="Pfam" id="PF02931"/>
    </source>
</evidence>
<feature type="domain" description="Neurotransmitter-gated ion-channel ligand-binding" evidence="1">
    <location>
        <begin position="49"/>
        <end position="156"/>
    </location>
</feature>
<dbReference type="GO" id="GO:0016020">
    <property type="term" value="C:membrane"/>
    <property type="evidence" value="ECO:0007669"/>
    <property type="project" value="InterPro"/>
</dbReference>
<dbReference type="EnsemblMetazoa" id="XM_021054392.2">
    <property type="protein sequence ID" value="XP_020910051.1"/>
    <property type="gene ID" value="LOC110247899"/>
</dbReference>
<evidence type="ECO:0000313" key="2">
    <source>
        <dbReference type="EnsemblMetazoa" id="XP_020910051.1"/>
    </source>
</evidence>
<dbReference type="OrthoDB" id="6097796at2759"/>
<dbReference type="Proteomes" id="UP000887567">
    <property type="component" value="Unplaced"/>
</dbReference>
<organism evidence="2 3">
    <name type="scientific">Exaiptasia diaphana</name>
    <name type="common">Tropical sea anemone</name>
    <name type="synonym">Aiptasia pulchella</name>
    <dbReference type="NCBI Taxonomy" id="2652724"/>
    <lineage>
        <taxon>Eukaryota</taxon>
        <taxon>Metazoa</taxon>
        <taxon>Cnidaria</taxon>
        <taxon>Anthozoa</taxon>
        <taxon>Hexacorallia</taxon>
        <taxon>Actiniaria</taxon>
        <taxon>Aiptasiidae</taxon>
        <taxon>Exaiptasia</taxon>
    </lineage>
</organism>
<dbReference type="GO" id="GO:0004888">
    <property type="term" value="F:transmembrane signaling receptor activity"/>
    <property type="evidence" value="ECO:0007669"/>
    <property type="project" value="InterPro"/>
</dbReference>
<sequence length="162" mass="18892">MKHLHETVFGRRGVKMGIPFRYGLLVACWMLLMPQERECAFSKRRNPQQQLLQDMFENYDSDSLSYNAEASGVQNSTGGITVKFTAKLVRIIGVNERANTMQTEWWVQQHWSNKDLSWNASKYNGVEAVYVSPGRIWTPDILLYNRQSEDKKKTSKTLYYSR</sequence>